<evidence type="ECO:0008006" key="6">
    <source>
        <dbReference type="Google" id="ProtNLM"/>
    </source>
</evidence>
<feature type="compositionally biased region" description="Basic and acidic residues" evidence="1">
    <location>
        <begin position="583"/>
        <end position="594"/>
    </location>
</feature>
<feature type="domain" description="Coilin tudor" evidence="3">
    <location>
        <begin position="419"/>
        <end position="522"/>
    </location>
</feature>
<feature type="compositionally biased region" description="Basic and acidic residues" evidence="1">
    <location>
        <begin position="283"/>
        <end position="328"/>
    </location>
</feature>
<reference evidence="4" key="1">
    <citation type="submission" date="2021-01" db="UniProtKB">
        <authorList>
            <consortium name="EnsemblPlants"/>
        </authorList>
    </citation>
    <scope>IDENTIFICATION</scope>
</reference>
<dbReference type="Gramene" id="Kaladp0034s0087.1.v1.1">
    <property type="protein sequence ID" value="Kaladp0034s0087.1.v1.1"/>
    <property type="gene ID" value="Kaladp0034s0087.v1.1"/>
</dbReference>
<feature type="compositionally biased region" description="Basic residues" evidence="1">
    <location>
        <begin position="267"/>
        <end position="282"/>
    </location>
</feature>
<dbReference type="EnsemblPlants" id="Kaladp0034s0087.1.v1.1">
    <property type="protein sequence ID" value="Kaladp0034s0087.1.v1.1"/>
    <property type="gene ID" value="Kaladp0034s0087.v1.1"/>
</dbReference>
<sequence>MDHVRFRLRFVDPGILTASQETEGLNRSWLLLKPHLQTVAQLSFYLTRLFQLHHSCPDGILLSIDGFVLPHFESTSIIKGEDLICVKRKRGVVGDVAELCDGGVVLELEGMVQKPDVNKLLLANEEFEKEIGGYQSEEEEEGIDELSDEDEALKGEIQKPESRKRKTNRKVKSSKRKSKKRKMEEPEEVDSDTQLEKNKDGRQLSSKTLKAHSKKNKPPSLARDNTLPTKSDGSSESMLKEDRNSKPKENGRCSPDSSQLPDGTKKGPSRSARRKKAKRRWLREKSKLENELKQKASVVEKDHQESSEESSDKSVMKDEGPTVTKDQHLDDDDVDEEVVPIEIRPGHIRFEPRSKDRDVLQTQLPVERFQWNGITSKKKGQKWGMDKGTNRSWKDDYQHSQETCITMTSKDEIPKRCNLVFETLEPYAGLPKKGDLMAYRLMELSSSWCPEVSSFRVGKISSYDPESNVIRLESVPEYPFTIESNQDEEEDCALESDNSPYNEDGSLEVEFSSIVDPRIVKRTATEAPEEAAPKTTPAAENKVSQLNNGLPNMQEKISAPTPGNGAVANTWDEVIQVLSAKKQELSAKENRQEKNQNSGKSAWSYRAMRGSALGPIMARLREQNELEGK</sequence>
<dbReference type="GO" id="GO:0030619">
    <property type="term" value="F:U1 snRNA binding"/>
    <property type="evidence" value="ECO:0007669"/>
    <property type="project" value="EnsemblPlants"/>
</dbReference>
<dbReference type="PANTHER" id="PTHR15197:SF0">
    <property type="entry name" value="COILIN"/>
    <property type="match status" value="1"/>
</dbReference>
<dbReference type="InterPro" id="IPR024822">
    <property type="entry name" value="Coilin"/>
</dbReference>
<keyword evidence="5" id="KW-1185">Reference proteome</keyword>
<dbReference type="AlphaFoldDB" id="A0A7N0TF43"/>
<feature type="domain" description="Coilin N-terminal" evidence="2">
    <location>
        <begin position="5"/>
        <end position="194"/>
    </location>
</feature>
<feature type="compositionally biased region" description="Acidic residues" evidence="1">
    <location>
        <begin position="329"/>
        <end position="338"/>
    </location>
</feature>
<evidence type="ECO:0000313" key="4">
    <source>
        <dbReference type="EnsemblPlants" id="Kaladp0034s0087.1.v1.1"/>
    </source>
</evidence>
<evidence type="ECO:0000313" key="5">
    <source>
        <dbReference type="Proteomes" id="UP000594263"/>
    </source>
</evidence>
<dbReference type="GO" id="GO:0000387">
    <property type="term" value="P:spliceosomal snRNP assembly"/>
    <property type="evidence" value="ECO:0007669"/>
    <property type="project" value="TreeGrafter"/>
</dbReference>
<dbReference type="GO" id="GO:0015030">
    <property type="term" value="C:Cajal body"/>
    <property type="evidence" value="ECO:0007669"/>
    <property type="project" value="TreeGrafter"/>
</dbReference>
<feature type="region of interest" description="Disordered" evidence="1">
    <location>
        <begin position="583"/>
        <end position="603"/>
    </location>
</feature>
<evidence type="ECO:0000259" key="3">
    <source>
        <dbReference type="Pfam" id="PF23086"/>
    </source>
</evidence>
<feature type="compositionally biased region" description="Basic and acidic residues" evidence="1">
    <location>
        <begin position="238"/>
        <end position="251"/>
    </location>
</feature>
<name>A0A7N0TF43_KALFE</name>
<dbReference type="Proteomes" id="UP000594263">
    <property type="component" value="Unplaced"/>
</dbReference>
<proteinExistence type="predicted"/>
<organism evidence="4 5">
    <name type="scientific">Kalanchoe fedtschenkoi</name>
    <name type="common">Lavender scallops</name>
    <name type="synonym">South American air plant</name>
    <dbReference type="NCBI Taxonomy" id="63787"/>
    <lineage>
        <taxon>Eukaryota</taxon>
        <taxon>Viridiplantae</taxon>
        <taxon>Streptophyta</taxon>
        <taxon>Embryophyta</taxon>
        <taxon>Tracheophyta</taxon>
        <taxon>Spermatophyta</taxon>
        <taxon>Magnoliopsida</taxon>
        <taxon>eudicotyledons</taxon>
        <taxon>Gunneridae</taxon>
        <taxon>Pentapetalae</taxon>
        <taxon>Saxifragales</taxon>
        <taxon>Crassulaceae</taxon>
        <taxon>Kalanchoe</taxon>
    </lineage>
</organism>
<dbReference type="Pfam" id="PF23086">
    <property type="entry name" value="Tudor_Coilin"/>
    <property type="match status" value="1"/>
</dbReference>
<dbReference type="GO" id="GO:0030620">
    <property type="term" value="F:U2 snRNA binding"/>
    <property type="evidence" value="ECO:0007669"/>
    <property type="project" value="EnsemblPlants"/>
</dbReference>
<dbReference type="InterPro" id="IPR056398">
    <property type="entry name" value="Tudor_Coilin"/>
</dbReference>
<feature type="compositionally biased region" description="Polar residues" evidence="1">
    <location>
        <begin position="226"/>
        <end position="237"/>
    </location>
</feature>
<dbReference type="Pfam" id="PF15862">
    <property type="entry name" value="Coilin_N"/>
    <property type="match status" value="1"/>
</dbReference>
<protein>
    <recommendedName>
        <fullName evidence="6">Coilin</fullName>
    </recommendedName>
</protein>
<feature type="compositionally biased region" description="Acidic residues" evidence="1">
    <location>
        <begin position="136"/>
        <end position="151"/>
    </location>
</feature>
<feature type="compositionally biased region" description="Basic residues" evidence="1">
    <location>
        <begin position="162"/>
        <end position="181"/>
    </location>
</feature>
<accession>A0A7N0TF43</accession>
<feature type="region of interest" description="Disordered" evidence="1">
    <location>
        <begin position="131"/>
        <end position="338"/>
    </location>
</feature>
<feature type="compositionally biased region" description="Basic and acidic residues" evidence="1">
    <location>
        <begin position="152"/>
        <end position="161"/>
    </location>
</feature>
<evidence type="ECO:0000256" key="1">
    <source>
        <dbReference type="SAM" id="MobiDB-lite"/>
    </source>
</evidence>
<dbReference type="OMA" id="CEYKKQT"/>
<dbReference type="PANTHER" id="PTHR15197">
    <property type="entry name" value="COILIN P80"/>
    <property type="match status" value="1"/>
</dbReference>
<evidence type="ECO:0000259" key="2">
    <source>
        <dbReference type="Pfam" id="PF15862"/>
    </source>
</evidence>
<dbReference type="InterPro" id="IPR031722">
    <property type="entry name" value="Coilin_N"/>
</dbReference>